<dbReference type="GeneID" id="57778456"/>
<proteinExistence type="predicted"/>
<organism evidence="1 2">
    <name type="scientific">Sphingobium yanoikuyae</name>
    <name type="common">Sphingomonas yanoikuyae</name>
    <dbReference type="NCBI Taxonomy" id="13690"/>
    <lineage>
        <taxon>Bacteria</taxon>
        <taxon>Pseudomonadati</taxon>
        <taxon>Pseudomonadota</taxon>
        <taxon>Alphaproteobacteria</taxon>
        <taxon>Sphingomonadales</taxon>
        <taxon>Sphingomonadaceae</taxon>
        <taxon>Sphingobium</taxon>
    </lineage>
</organism>
<name>A0A291N2J9_SPHYA</name>
<sequence length="72" mass="8154">MKLDMQLIADLTHTSTAQKQLFMAKLDEFAAYAQMRNMSAMNLARDQAHTLLDAYCDTVDRSMAEIRKADLA</sequence>
<evidence type="ECO:0000313" key="2">
    <source>
        <dbReference type="Proteomes" id="UP000219422"/>
    </source>
</evidence>
<accession>A0A291N2J9</accession>
<protein>
    <submittedName>
        <fullName evidence="1">Uncharacterized protein</fullName>
    </submittedName>
</protein>
<reference evidence="1 2" key="1">
    <citation type="submission" date="2017-10" db="EMBL/GenBank/DDBJ databases">
        <title>Sphingobium yanoikuyae S72.</title>
        <authorList>
            <person name="Sanchez E."/>
            <person name="Bustos P."/>
            <person name="Mendoza P."/>
            <person name="Guo X."/>
            <person name="Mendoza A."/>
        </authorList>
    </citation>
    <scope>NUCLEOTIDE SEQUENCE [LARGE SCALE GENOMIC DNA]</scope>
    <source>
        <strain evidence="1 2">S72</strain>
    </source>
</reference>
<gene>
    <name evidence="1" type="ORF">A6768_16565</name>
</gene>
<dbReference type="EMBL" id="CP023741">
    <property type="protein sequence ID" value="ATI81445.1"/>
    <property type="molecule type" value="Genomic_DNA"/>
</dbReference>
<dbReference type="KEGG" id="sya:A6768_16565"/>
<evidence type="ECO:0000313" key="1">
    <source>
        <dbReference type="EMBL" id="ATI81445.1"/>
    </source>
</evidence>
<dbReference type="Proteomes" id="UP000219422">
    <property type="component" value="Chromosome"/>
</dbReference>
<dbReference type="AlphaFoldDB" id="A0A291N2J9"/>
<dbReference type="RefSeq" id="WP_097384354.1">
    <property type="nucleotide sequence ID" value="NZ_CP023741.1"/>
</dbReference>